<feature type="region of interest" description="Disordered" evidence="1">
    <location>
        <begin position="85"/>
        <end position="141"/>
    </location>
</feature>
<dbReference type="EMBL" id="JAACFV010000140">
    <property type="protein sequence ID" value="KAF7504369.1"/>
    <property type="molecule type" value="Genomic_DNA"/>
</dbReference>
<feature type="region of interest" description="Disordered" evidence="1">
    <location>
        <begin position="1"/>
        <end position="30"/>
    </location>
</feature>
<sequence length="262" mass="27923">MALARALTKRAKRQHEASSPTEGSYRFPAGTIERSKISLPIELISTTNVNALSAPDIRSASSNSSNASFRSADDSDFSSFSRSFLSTPATSPGNSSIESSPITPEPSHGKGFFDAVSPKRSATTAAGRASNGTQSSTDAPALPQRALTHSKKAHQDIARNRSLSRLTPPPTIMDNATIVRNSADMFSPAAVDPVHPFGNELAQVNEVAEEFGGVSALLEEEEQEMKIKGLLRFGADDYVNEILGLWEGVHGDRLTGLASPWI</sequence>
<comment type="caution">
    <text evidence="2">The sequence shown here is derived from an EMBL/GenBank/DDBJ whole genome shotgun (WGS) entry which is preliminary data.</text>
</comment>
<evidence type="ECO:0000313" key="3">
    <source>
        <dbReference type="Proteomes" id="UP000606974"/>
    </source>
</evidence>
<accession>A0A8H7DYV6</accession>
<evidence type="ECO:0000256" key="1">
    <source>
        <dbReference type="SAM" id="MobiDB-lite"/>
    </source>
</evidence>
<feature type="compositionally biased region" description="Polar residues" evidence="1">
    <location>
        <begin position="120"/>
        <end position="138"/>
    </location>
</feature>
<evidence type="ECO:0000313" key="2">
    <source>
        <dbReference type="EMBL" id="KAF7504369.1"/>
    </source>
</evidence>
<name>A0A8H7DYV6_9EURO</name>
<protein>
    <submittedName>
        <fullName evidence="2">Uncharacterized protein</fullName>
    </submittedName>
</protein>
<proteinExistence type="predicted"/>
<keyword evidence="3" id="KW-1185">Reference proteome</keyword>
<feature type="compositionally biased region" description="Polar residues" evidence="1">
    <location>
        <begin position="85"/>
        <end position="94"/>
    </location>
</feature>
<reference evidence="2" key="1">
    <citation type="submission" date="2020-02" db="EMBL/GenBank/DDBJ databases">
        <authorList>
            <person name="Palmer J.M."/>
        </authorList>
    </citation>
    <scope>NUCLEOTIDE SEQUENCE</scope>
    <source>
        <strain evidence="2">EPUS1.4</strain>
        <tissue evidence="2">Thallus</tissue>
    </source>
</reference>
<dbReference type="Proteomes" id="UP000606974">
    <property type="component" value="Unassembled WGS sequence"/>
</dbReference>
<organism evidence="2 3">
    <name type="scientific">Endocarpon pusillum</name>
    <dbReference type="NCBI Taxonomy" id="364733"/>
    <lineage>
        <taxon>Eukaryota</taxon>
        <taxon>Fungi</taxon>
        <taxon>Dikarya</taxon>
        <taxon>Ascomycota</taxon>
        <taxon>Pezizomycotina</taxon>
        <taxon>Eurotiomycetes</taxon>
        <taxon>Chaetothyriomycetidae</taxon>
        <taxon>Verrucariales</taxon>
        <taxon>Verrucariaceae</taxon>
        <taxon>Endocarpon</taxon>
    </lineage>
</organism>
<gene>
    <name evidence="2" type="ORF">GJ744_002426</name>
</gene>
<dbReference type="AlphaFoldDB" id="A0A8H7DYV6"/>
<dbReference type="OrthoDB" id="5419666at2759"/>
<feature type="compositionally biased region" description="Low complexity" evidence="1">
    <location>
        <begin position="95"/>
        <end position="106"/>
    </location>
</feature>